<feature type="signal peptide" evidence="1">
    <location>
        <begin position="1"/>
        <end position="28"/>
    </location>
</feature>
<evidence type="ECO:0000313" key="3">
    <source>
        <dbReference type="Proteomes" id="UP000639338"/>
    </source>
</evidence>
<evidence type="ECO:0000313" key="2">
    <source>
        <dbReference type="EMBL" id="KAF7997246.1"/>
    </source>
</evidence>
<evidence type="ECO:0000256" key="1">
    <source>
        <dbReference type="SAM" id="SignalP"/>
    </source>
</evidence>
<organism evidence="2 3">
    <name type="scientific">Aphidius gifuensis</name>
    <name type="common">Parasitoid wasp</name>
    <dbReference type="NCBI Taxonomy" id="684658"/>
    <lineage>
        <taxon>Eukaryota</taxon>
        <taxon>Metazoa</taxon>
        <taxon>Ecdysozoa</taxon>
        <taxon>Arthropoda</taxon>
        <taxon>Hexapoda</taxon>
        <taxon>Insecta</taxon>
        <taxon>Pterygota</taxon>
        <taxon>Neoptera</taxon>
        <taxon>Endopterygota</taxon>
        <taxon>Hymenoptera</taxon>
        <taxon>Apocrita</taxon>
        <taxon>Ichneumonoidea</taxon>
        <taxon>Braconidae</taxon>
        <taxon>Aphidiinae</taxon>
        <taxon>Aphidius</taxon>
    </lineage>
</organism>
<comment type="caution">
    <text evidence="2">The sequence shown here is derived from an EMBL/GenBank/DDBJ whole genome shotgun (WGS) entry which is preliminary data.</text>
</comment>
<dbReference type="Proteomes" id="UP000639338">
    <property type="component" value="Unassembled WGS sequence"/>
</dbReference>
<reference evidence="2 3" key="1">
    <citation type="submission" date="2020-08" db="EMBL/GenBank/DDBJ databases">
        <title>Aphidius gifuensis genome sequencing and assembly.</title>
        <authorList>
            <person name="Du Z."/>
        </authorList>
    </citation>
    <scope>NUCLEOTIDE SEQUENCE [LARGE SCALE GENOMIC DNA]</scope>
    <source>
        <strain evidence="2">YNYX2018</strain>
        <tissue evidence="2">Adults</tissue>
    </source>
</reference>
<dbReference type="EMBL" id="JACMRX010000001">
    <property type="protein sequence ID" value="KAF7997246.1"/>
    <property type="molecule type" value="Genomic_DNA"/>
</dbReference>
<protein>
    <recommendedName>
        <fullName evidence="4">Venom protein</fullName>
    </recommendedName>
</protein>
<gene>
    <name evidence="2" type="ORF">HCN44_005523</name>
</gene>
<evidence type="ECO:0008006" key="4">
    <source>
        <dbReference type="Google" id="ProtNLM"/>
    </source>
</evidence>
<keyword evidence="1" id="KW-0732">Signal</keyword>
<accession>A0A834Y679</accession>
<dbReference type="AlphaFoldDB" id="A0A834Y679"/>
<sequence length="202" mass="22718">MASKKSFFRIALVSCIFILINEINRAEAKSAPLSEVIDAVNDEWMLLSGHYYMDITKLQDSLSTGILVKVNEINRAEAKSAPPSEVIDAENLNFNSKELKQVLDTIVELLCNNHEEDCYELMKKNNIDYELKNPSNKMIEKEFGNKVVIAVNNYKANVTDKKALDSEIKAIYNTTTTTTTTTTTPPTTTPTTLRSFFSFFGL</sequence>
<proteinExistence type="predicted"/>
<feature type="chain" id="PRO_5032510721" description="Venom protein" evidence="1">
    <location>
        <begin position="29"/>
        <end position="202"/>
    </location>
</feature>
<keyword evidence="3" id="KW-1185">Reference proteome</keyword>
<name>A0A834Y679_APHGI</name>